<dbReference type="Proteomes" id="UP000799764">
    <property type="component" value="Unassembled WGS sequence"/>
</dbReference>
<comment type="caution">
    <text evidence="1">The sequence shown here is derived from an EMBL/GenBank/DDBJ whole genome shotgun (WGS) entry which is preliminary data.</text>
</comment>
<accession>A0A9P4PDN2</accession>
<protein>
    <submittedName>
        <fullName evidence="1">Uncharacterized protein</fullName>
    </submittedName>
</protein>
<gene>
    <name evidence="1" type="ORF">P171DRAFT_488371</name>
</gene>
<proteinExistence type="predicted"/>
<keyword evidence="2" id="KW-1185">Reference proteome</keyword>
<dbReference type="EMBL" id="MU001505">
    <property type="protein sequence ID" value="KAF2441942.1"/>
    <property type="molecule type" value="Genomic_DNA"/>
</dbReference>
<organism evidence="1 2">
    <name type="scientific">Karstenula rhodostoma CBS 690.94</name>
    <dbReference type="NCBI Taxonomy" id="1392251"/>
    <lineage>
        <taxon>Eukaryota</taxon>
        <taxon>Fungi</taxon>
        <taxon>Dikarya</taxon>
        <taxon>Ascomycota</taxon>
        <taxon>Pezizomycotina</taxon>
        <taxon>Dothideomycetes</taxon>
        <taxon>Pleosporomycetidae</taxon>
        <taxon>Pleosporales</taxon>
        <taxon>Massarineae</taxon>
        <taxon>Didymosphaeriaceae</taxon>
        <taxon>Karstenula</taxon>
    </lineage>
</organism>
<name>A0A9P4PDN2_9PLEO</name>
<evidence type="ECO:0000313" key="1">
    <source>
        <dbReference type="EMBL" id="KAF2441942.1"/>
    </source>
</evidence>
<sequence>MPDAVSHLPDDEDAVQYLAISHHAFPSKKPASPTNHGYMPFRIPRLADNAALNCLVTASPRITESRCASNERYSAAKRTAQHWRNGTFTWLSNHFICNASKQARVRLPAGRAIIAREKQTEASWPAGGLTLMRQLPFPVYTKRAWRRERPRNRSKYITLTMPRMRPASFTVEILAIDLRVKAGGSIR</sequence>
<evidence type="ECO:0000313" key="2">
    <source>
        <dbReference type="Proteomes" id="UP000799764"/>
    </source>
</evidence>
<dbReference type="AlphaFoldDB" id="A0A9P4PDN2"/>
<reference evidence="1" key="1">
    <citation type="journal article" date="2020" name="Stud. Mycol.">
        <title>101 Dothideomycetes genomes: a test case for predicting lifestyles and emergence of pathogens.</title>
        <authorList>
            <person name="Haridas S."/>
            <person name="Albert R."/>
            <person name="Binder M."/>
            <person name="Bloem J."/>
            <person name="Labutti K."/>
            <person name="Salamov A."/>
            <person name="Andreopoulos B."/>
            <person name="Baker S."/>
            <person name="Barry K."/>
            <person name="Bills G."/>
            <person name="Bluhm B."/>
            <person name="Cannon C."/>
            <person name="Castanera R."/>
            <person name="Culley D."/>
            <person name="Daum C."/>
            <person name="Ezra D."/>
            <person name="Gonzalez J."/>
            <person name="Henrissat B."/>
            <person name="Kuo A."/>
            <person name="Liang C."/>
            <person name="Lipzen A."/>
            <person name="Lutzoni F."/>
            <person name="Magnuson J."/>
            <person name="Mondo S."/>
            <person name="Nolan M."/>
            <person name="Ohm R."/>
            <person name="Pangilinan J."/>
            <person name="Park H.-J."/>
            <person name="Ramirez L."/>
            <person name="Alfaro M."/>
            <person name="Sun H."/>
            <person name="Tritt A."/>
            <person name="Yoshinaga Y."/>
            <person name="Zwiers L.-H."/>
            <person name="Turgeon B."/>
            <person name="Goodwin S."/>
            <person name="Spatafora J."/>
            <person name="Crous P."/>
            <person name="Grigoriev I."/>
        </authorList>
    </citation>
    <scope>NUCLEOTIDE SEQUENCE</scope>
    <source>
        <strain evidence="1">CBS 690.94</strain>
    </source>
</reference>